<feature type="signal peptide" evidence="1">
    <location>
        <begin position="1"/>
        <end position="21"/>
    </location>
</feature>
<dbReference type="InterPro" id="IPR057359">
    <property type="entry name" value="YfjL_N"/>
</dbReference>
<organism evidence="4 5">
    <name type="scientific">Terribacillus aidingensis</name>
    <dbReference type="NCBI Taxonomy" id="586416"/>
    <lineage>
        <taxon>Bacteria</taxon>
        <taxon>Bacillati</taxon>
        <taxon>Bacillota</taxon>
        <taxon>Bacilli</taxon>
        <taxon>Bacillales</taxon>
        <taxon>Bacillaceae</taxon>
        <taxon>Terribacillus</taxon>
    </lineage>
</organism>
<evidence type="ECO:0000313" key="4">
    <source>
        <dbReference type="EMBL" id="SNZ05227.1"/>
    </source>
</evidence>
<dbReference type="InterPro" id="IPR056905">
    <property type="entry name" value="YfjL_C"/>
</dbReference>
<keyword evidence="1" id="KW-0732">Signal</keyword>
<evidence type="ECO:0000256" key="1">
    <source>
        <dbReference type="SAM" id="SignalP"/>
    </source>
</evidence>
<feature type="domain" description="YfjL-like C-terminal" evidence="2">
    <location>
        <begin position="116"/>
        <end position="227"/>
    </location>
</feature>
<proteinExistence type="predicted"/>
<dbReference type="AlphaFoldDB" id="A0A285N8J4"/>
<dbReference type="EMBL" id="OBEK01000001">
    <property type="protein sequence ID" value="SNZ05227.1"/>
    <property type="molecule type" value="Genomic_DNA"/>
</dbReference>
<dbReference type="Proteomes" id="UP000219356">
    <property type="component" value="Unassembled WGS sequence"/>
</dbReference>
<name>A0A285N8J4_9BACI</name>
<sequence length="228" mass="26227">MKKKIIYSLIAFSLIAAIVFAYMQMSGNTTDKHKAKESLEAFLQQTYPDMDYEIKRSAGYGWTDGTYRFHVVKKDPIGVETTYPFYVSALEPYEVYSDTIHESNIDKEASEKLNAEAERYILTLLKEKVPQVDSVVTDVGVYNKVAEEWTPQLKTPKPILITLEIEKGDLTKEQMLQQSREIQNQLNSESIDYYLAEVGYSSVVNGEETYDYYVSFTPEQELTIRDVD</sequence>
<dbReference type="RefSeq" id="WP_097039596.1">
    <property type="nucleotide sequence ID" value="NZ_OBEK01000001.1"/>
</dbReference>
<protein>
    <submittedName>
        <fullName evidence="4">Uncharacterized protein</fullName>
    </submittedName>
</protein>
<keyword evidence="5" id="KW-1185">Reference proteome</keyword>
<feature type="chain" id="PRO_5038937944" evidence="1">
    <location>
        <begin position="22"/>
        <end position="228"/>
    </location>
</feature>
<evidence type="ECO:0000313" key="5">
    <source>
        <dbReference type="Proteomes" id="UP000219356"/>
    </source>
</evidence>
<reference evidence="5" key="1">
    <citation type="submission" date="2017-09" db="EMBL/GenBank/DDBJ databases">
        <authorList>
            <person name="Varghese N."/>
            <person name="Submissions S."/>
        </authorList>
    </citation>
    <scope>NUCLEOTIDE SEQUENCE [LARGE SCALE GENOMIC DNA]</scope>
    <source>
        <strain evidence="5">CGMCC 1.8913</strain>
    </source>
</reference>
<dbReference type="Pfam" id="PF24911">
    <property type="entry name" value="YfjL_C"/>
    <property type="match status" value="1"/>
</dbReference>
<accession>A0A285N8J4</accession>
<feature type="domain" description="YfjL-like N-terminal" evidence="3">
    <location>
        <begin position="2"/>
        <end position="92"/>
    </location>
</feature>
<dbReference type="OrthoDB" id="2450450at2"/>
<gene>
    <name evidence="4" type="ORF">SAMN05421503_0893</name>
</gene>
<evidence type="ECO:0000259" key="2">
    <source>
        <dbReference type="Pfam" id="PF24911"/>
    </source>
</evidence>
<dbReference type="Pfam" id="PF25425">
    <property type="entry name" value="YfjL_N"/>
    <property type="match status" value="1"/>
</dbReference>
<evidence type="ECO:0000259" key="3">
    <source>
        <dbReference type="Pfam" id="PF25425"/>
    </source>
</evidence>